<dbReference type="GO" id="GO:0005737">
    <property type="term" value="C:cytoplasm"/>
    <property type="evidence" value="ECO:0007669"/>
    <property type="project" value="TreeGrafter"/>
</dbReference>
<evidence type="ECO:0000313" key="8">
    <source>
        <dbReference type="Proteomes" id="UP000247476"/>
    </source>
</evidence>
<comment type="cofactor">
    <cofactor evidence="1 6">
        <name>pyridoxal 5'-phosphate</name>
        <dbReference type="ChEBI" id="CHEBI:597326"/>
    </cofactor>
</comment>
<dbReference type="Proteomes" id="UP000247476">
    <property type="component" value="Unassembled WGS sequence"/>
</dbReference>
<dbReference type="PROSITE" id="PS00868">
    <property type="entry name" value="CYS_MET_METAB_PP"/>
    <property type="match status" value="1"/>
</dbReference>
<dbReference type="Gene3D" id="3.90.1150.10">
    <property type="entry name" value="Aspartate Aminotransferase, domain 1"/>
    <property type="match status" value="1"/>
</dbReference>
<dbReference type="AlphaFoldDB" id="A0A2V5KD06"/>
<dbReference type="GO" id="GO:0004124">
    <property type="term" value="F:cysteine synthase activity"/>
    <property type="evidence" value="ECO:0007669"/>
    <property type="project" value="TreeGrafter"/>
</dbReference>
<proteinExistence type="inferred from homology"/>
<dbReference type="InterPro" id="IPR000277">
    <property type="entry name" value="Cys/Met-Metab_PyrdxlP-dep_enz"/>
</dbReference>
<comment type="caution">
    <text evidence="7">The sequence shown here is derived from an EMBL/GenBank/DDBJ whole genome shotgun (WGS) entry which is preliminary data.</text>
</comment>
<dbReference type="InterPro" id="IPR054542">
    <property type="entry name" value="Cys_met_metab_PP"/>
</dbReference>
<name>A0A2V5KD06_9BACL</name>
<evidence type="ECO:0000256" key="5">
    <source>
        <dbReference type="PIRSR" id="PIRSR001434-2"/>
    </source>
</evidence>
<dbReference type="PANTHER" id="PTHR43797">
    <property type="entry name" value="HOMOCYSTEINE/CYSTEINE SYNTHASE"/>
    <property type="match status" value="1"/>
</dbReference>
<dbReference type="Pfam" id="PF01053">
    <property type="entry name" value="Cys_Met_Meta_PP"/>
    <property type="match status" value="1"/>
</dbReference>
<keyword evidence="8" id="KW-1185">Reference proteome</keyword>
<dbReference type="GO" id="GO:0030170">
    <property type="term" value="F:pyridoxal phosphate binding"/>
    <property type="evidence" value="ECO:0007669"/>
    <property type="project" value="InterPro"/>
</dbReference>
<dbReference type="PANTHER" id="PTHR43797:SF2">
    <property type="entry name" value="HOMOCYSTEINE_CYSTEINE SYNTHASE"/>
    <property type="match status" value="1"/>
</dbReference>
<feature type="modified residue" description="N6-(pyridoxal phosphate)lysine" evidence="5">
    <location>
        <position position="211"/>
    </location>
</feature>
<evidence type="ECO:0000256" key="1">
    <source>
        <dbReference type="ARBA" id="ARBA00001933"/>
    </source>
</evidence>
<dbReference type="InterPro" id="IPR006235">
    <property type="entry name" value="OAc-hSer/O-AcSer_sulfhydrylase"/>
</dbReference>
<dbReference type="Gene3D" id="3.40.640.10">
    <property type="entry name" value="Type I PLP-dependent aspartate aminotransferase-like (Major domain)"/>
    <property type="match status" value="1"/>
</dbReference>
<dbReference type="SUPFAM" id="SSF53383">
    <property type="entry name" value="PLP-dependent transferases"/>
    <property type="match status" value="1"/>
</dbReference>
<evidence type="ECO:0000256" key="3">
    <source>
        <dbReference type="ARBA" id="ARBA00022679"/>
    </source>
</evidence>
<dbReference type="NCBIfam" id="NF006096">
    <property type="entry name" value="PRK08248.1"/>
    <property type="match status" value="1"/>
</dbReference>
<dbReference type="CDD" id="cd00614">
    <property type="entry name" value="CGS_like"/>
    <property type="match status" value="1"/>
</dbReference>
<dbReference type="GO" id="GO:0019346">
    <property type="term" value="P:transsulfuration"/>
    <property type="evidence" value="ECO:0007669"/>
    <property type="project" value="InterPro"/>
</dbReference>
<accession>A0A2V5KD06</accession>
<dbReference type="NCBIfam" id="TIGR01326">
    <property type="entry name" value="OAH_OAS_sulfhy"/>
    <property type="match status" value="1"/>
</dbReference>
<protein>
    <submittedName>
        <fullName evidence="7">Homocysteine synthase</fullName>
    </submittedName>
</protein>
<dbReference type="FunFam" id="3.40.640.10:FF:000035">
    <property type="entry name" value="O-succinylhomoserine sulfhydrylase"/>
    <property type="match status" value="1"/>
</dbReference>
<evidence type="ECO:0000313" key="7">
    <source>
        <dbReference type="EMBL" id="PYI57448.1"/>
    </source>
</evidence>
<evidence type="ECO:0000256" key="6">
    <source>
        <dbReference type="RuleBase" id="RU362118"/>
    </source>
</evidence>
<dbReference type="PIRSF" id="PIRSF001434">
    <property type="entry name" value="CGS"/>
    <property type="match status" value="1"/>
</dbReference>
<gene>
    <name evidence="7" type="ORF">DLM86_03150</name>
</gene>
<dbReference type="GO" id="GO:0003961">
    <property type="term" value="F:O-acetylhomoserine aminocarboxypropyltransferase activity"/>
    <property type="evidence" value="ECO:0007669"/>
    <property type="project" value="TreeGrafter"/>
</dbReference>
<sequence>MSQQPKALQPETLAIHAGQTLDPATNARAVPIYQTTSYGFRDSEHAANLFALKEFGNIYSRIMNPTSDVFENRIAALENGAAALAVASGQAAISYAILNIAGAGDEIVSSTSLYGGTYNLFGTTLPKLGITVKFVDSSDPEQFRAAITPKTKALYAETIGNPRGDVLDVEAVARIAHENGIPLIVDNTFPSPYLLRPIDYGADIVVHSATKFIGGHGTSIGGVIVDSGRFDWKASGKFPGLTEPDPSYHGVVYTEAVGPVAYIVKARVQLLRDLGASLAPFNSFLLLQGLETLHLRLERHSANALEVARFLQSHDAVEWVSYPGLDNHPSYALAQKYLPKGQGAILTFGIKGGVDAGRKLIDSVKLFSHLANVGDSKSLIIHPASTTHQQLTAAEQEAAGVSPGLIRLSVGTESIVDIIDDLRQAIEASQA</sequence>
<dbReference type="GO" id="GO:0071269">
    <property type="term" value="P:L-homocysteine biosynthetic process"/>
    <property type="evidence" value="ECO:0007669"/>
    <property type="project" value="TreeGrafter"/>
</dbReference>
<keyword evidence="3" id="KW-0808">Transferase</keyword>
<dbReference type="GO" id="GO:0006535">
    <property type="term" value="P:cysteine biosynthetic process from serine"/>
    <property type="evidence" value="ECO:0007669"/>
    <property type="project" value="TreeGrafter"/>
</dbReference>
<dbReference type="InterPro" id="IPR015421">
    <property type="entry name" value="PyrdxlP-dep_Trfase_major"/>
</dbReference>
<dbReference type="InterPro" id="IPR015422">
    <property type="entry name" value="PyrdxlP-dep_Trfase_small"/>
</dbReference>
<evidence type="ECO:0000256" key="4">
    <source>
        <dbReference type="ARBA" id="ARBA00022898"/>
    </source>
</evidence>
<keyword evidence="4 5" id="KW-0663">Pyridoxal phosphate</keyword>
<organism evidence="7 8">
    <name type="scientific">Paenibacillus flagellatus</name>
    <dbReference type="NCBI Taxonomy" id="2211139"/>
    <lineage>
        <taxon>Bacteria</taxon>
        <taxon>Bacillati</taxon>
        <taxon>Bacillota</taxon>
        <taxon>Bacilli</taxon>
        <taxon>Bacillales</taxon>
        <taxon>Paenibacillaceae</taxon>
        <taxon>Paenibacillus</taxon>
    </lineage>
</organism>
<reference evidence="7 8" key="1">
    <citation type="submission" date="2018-05" db="EMBL/GenBank/DDBJ databases">
        <title>Paenibacillus flagellatus sp. nov., isolated from selenium mineral soil.</title>
        <authorList>
            <person name="Dai X."/>
        </authorList>
    </citation>
    <scope>NUCLEOTIDE SEQUENCE [LARGE SCALE GENOMIC DNA]</scope>
    <source>
        <strain evidence="7 8">DXL2</strain>
    </source>
</reference>
<dbReference type="EMBL" id="QJVJ01000001">
    <property type="protein sequence ID" value="PYI57448.1"/>
    <property type="molecule type" value="Genomic_DNA"/>
</dbReference>
<comment type="similarity">
    <text evidence="2 6">Belongs to the trans-sulfuration enzymes family.</text>
</comment>
<dbReference type="InterPro" id="IPR015424">
    <property type="entry name" value="PyrdxlP-dep_Trfase"/>
</dbReference>
<dbReference type="OrthoDB" id="9780685at2"/>
<evidence type="ECO:0000256" key="2">
    <source>
        <dbReference type="ARBA" id="ARBA00009077"/>
    </source>
</evidence>
<dbReference type="RefSeq" id="WP_110838489.1">
    <property type="nucleotide sequence ID" value="NZ_QJVJ01000001.1"/>
</dbReference>